<dbReference type="EMBL" id="BK015176">
    <property type="protein sequence ID" value="DAD94403.1"/>
    <property type="molecule type" value="Genomic_DNA"/>
</dbReference>
<reference evidence="1" key="1">
    <citation type="journal article" date="2021" name="Proc. Natl. Acad. Sci. U.S.A.">
        <title>A Catalog of Tens of Thousands of Viruses from Human Metagenomes Reveals Hidden Associations with Chronic Diseases.</title>
        <authorList>
            <person name="Tisza M.J."/>
            <person name="Buck C.B."/>
        </authorList>
    </citation>
    <scope>NUCLEOTIDE SEQUENCE</scope>
    <source>
        <strain evidence="1">CttFh17</strain>
    </source>
</reference>
<evidence type="ECO:0000313" key="1">
    <source>
        <dbReference type="EMBL" id="DAD94403.1"/>
    </source>
</evidence>
<name>A0A8S5NJY9_9CAUD</name>
<protein>
    <submittedName>
        <fullName evidence="1">MIT domain-containing protein</fullName>
    </submittedName>
</protein>
<organism evidence="1">
    <name type="scientific">Siphoviridae sp. cttFh17</name>
    <dbReference type="NCBI Taxonomy" id="2826491"/>
    <lineage>
        <taxon>Viruses</taxon>
        <taxon>Duplodnaviria</taxon>
        <taxon>Heunggongvirae</taxon>
        <taxon>Uroviricota</taxon>
        <taxon>Caudoviricetes</taxon>
    </lineage>
</organism>
<accession>A0A8S5NJY9</accession>
<sequence>MEILKEYSEKYGLKEVINAYGKHRHTRERSIVFPNGWVASIVENNGVDVYKPNGEHIKEFKSNKKYSVAMCDYHGYFDWDILNKYGAIDGCIYCDTELELLVACETIRRL</sequence>
<proteinExistence type="predicted"/>